<gene>
    <name evidence="2" type="ORF">IAB36_04045</name>
</gene>
<feature type="compositionally biased region" description="Low complexity" evidence="1">
    <location>
        <begin position="95"/>
        <end position="125"/>
    </location>
</feature>
<accession>A0A9D1DCM8</accession>
<organism evidence="2 3">
    <name type="scientific">Candidatus Egerieicola pullicola</name>
    <dbReference type="NCBI Taxonomy" id="2840775"/>
    <lineage>
        <taxon>Bacteria</taxon>
        <taxon>Bacillati</taxon>
        <taxon>Bacillota</taxon>
        <taxon>Clostridia</taxon>
        <taxon>Eubacteriales</taxon>
        <taxon>Oscillospiraceae</taxon>
        <taxon>Oscillospiraceae incertae sedis</taxon>
        <taxon>Candidatus Egerieicola</taxon>
    </lineage>
</organism>
<reference evidence="2" key="2">
    <citation type="journal article" date="2021" name="PeerJ">
        <title>Extensive microbial diversity within the chicken gut microbiome revealed by metagenomics and culture.</title>
        <authorList>
            <person name="Gilroy R."/>
            <person name="Ravi A."/>
            <person name="Getino M."/>
            <person name="Pursley I."/>
            <person name="Horton D.L."/>
            <person name="Alikhan N.F."/>
            <person name="Baker D."/>
            <person name="Gharbi K."/>
            <person name="Hall N."/>
            <person name="Watson M."/>
            <person name="Adriaenssens E.M."/>
            <person name="Foster-Nyarko E."/>
            <person name="Jarju S."/>
            <person name="Secka A."/>
            <person name="Antonio M."/>
            <person name="Oren A."/>
            <person name="Chaudhuri R.R."/>
            <person name="La Ragione R."/>
            <person name="Hildebrand F."/>
            <person name="Pallen M.J."/>
        </authorList>
    </citation>
    <scope>NUCLEOTIDE SEQUENCE</scope>
    <source>
        <strain evidence="2">CHK184-25365</strain>
    </source>
</reference>
<feature type="compositionally biased region" description="Polar residues" evidence="1">
    <location>
        <begin position="252"/>
        <end position="265"/>
    </location>
</feature>
<feature type="region of interest" description="Disordered" evidence="1">
    <location>
        <begin position="54"/>
        <end position="130"/>
    </location>
</feature>
<evidence type="ECO:0000256" key="1">
    <source>
        <dbReference type="SAM" id="MobiDB-lite"/>
    </source>
</evidence>
<dbReference type="Proteomes" id="UP000886749">
    <property type="component" value="Unassembled WGS sequence"/>
</dbReference>
<proteinExistence type="predicted"/>
<evidence type="ECO:0000313" key="3">
    <source>
        <dbReference type="Proteomes" id="UP000886749"/>
    </source>
</evidence>
<protein>
    <recommendedName>
        <fullName evidence="4">DUF2953 domain-containing protein</fullName>
    </recommendedName>
</protein>
<dbReference type="AlphaFoldDB" id="A0A9D1DCM8"/>
<reference evidence="2" key="1">
    <citation type="submission" date="2020-10" db="EMBL/GenBank/DDBJ databases">
        <authorList>
            <person name="Gilroy R."/>
        </authorList>
    </citation>
    <scope>NUCLEOTIDE SEQUENCE</scope>
    <source>
        <strain evidence="2">CHK184-25365</strain>
    </source>
</reference>
<feature type="compositionally biased region" description="Basic residues" evidence="1">
    <location>
        <begin position="81"/>
        <end position="94"/>
    </location>
</feature>
<dbReference type="EMBL" id="DVGY01000088">
    <property type="protein sequence ID" value="HIR40983.1"/>
    <property type="molecule type" value="Genomic_DNA"/>
</dbReference>
<name>A0A9D1DCM8_9FIRM</name>
<feature type="region of interest" description="Disordered" evidence="1">
    <location>
        <begin position="252"/>
        <end position="282"/>
    </location>
</feature>
<feature type="compositionally biased region" description="Basic and acidic residues" evidence="1">
    <location>
        <begin position="54"/>
        <end position="80"/>
    </location>
</feature>
<sequence length="282" mass="30772">MLALWIILGVLALLALLCSLSAVLYVEIGETTRIQAGVAGLRFTLLDTREESPRQKVKALKKEQKRTEKQARKEARNQRKAEKKRAKAKQKRAKTLAQSAKQSASASTSPKGQAQSASSQKQSQGEPKEDGFTATVKEVLALIRRCFPNAKYLLRHLRFRKVTIAINVGAEDAYTTAIRYGQVQAGVNTTLGLLAGYGADLKLDALCIQPDFVTGEFRQWISFRVKLRIGVIILGALGILGKIIGHFLGENSPDSSAQPSVSPSHPRNKPSAGQAVKQENAR</sequence>
<evidence type="ECO:0008006" key="4">
    <source>
        <dbReference type="Google" id="ProtNLM"/>
    </source>
</evidence>
<comment type="caution">
    <text evidence="2">The sequence shown here is derived from an EMBL/GenBank/DDBJ whole genome shotgun (WGS) entry which is preliminary data.</text>
</comment>
<evidence type="ECO:0000313" key="2">
    <source>
        <dbReference type="EMBL" id="HIR40983.1"/>
    </source>
</evidence>